<dbReference type="FunFam" id="1.20.1050.10:FF:000006">
    <property type="entry name" value="Elongation factor 1 gamma"/>
    <property type="match status" value="1"/>
</dbReference>
<dbReference type="Pfam" id="PF00043">
    <property type="entry name" value="GST_C"/>
    <property type="match status" value="1"/>
</dbReference>
<evidence type="ECO:0000256" key="5">
    <source>
        <dbReference type="PROSITE-ProRule" id="PRU00519"/>
    </source>
</evidence>
<dbReference type="SMART" id="SM01183">
    <property type="entry name" value="EF1G"/>
    <property type="match status" value="1"/>
</dbReference>
<dbReference type="InterPro" id="IPR036249">
    <property type="entry name" value="Thioredoxin-like_sf"/>
</dbReference>
<dbReference type="Proteomes" id="UP001465755">
    <property type="component" value="Unassembled WGS sequence"/>
</dbReference>
<proteinExistence type="predicted"/>
<name>A0AAW1NW64_9CHLO</name>
<evidence type="ECO:0000256" key="2">
    <source>
        <dbReference type="ARBA" id="ARBA00011237"/>
    </source>
</evidence>
<evidence type="ECO:0000256" key="1">
    <source>
        <dbReference type="ARBA" id="ARBA00003468"/>
    </source>
</evidence>
<feature type="compositionally biased region" description="Basic and acidic residues" evidence="6">
    <location>
        <begin position="219"/>
        <end position="238"/>
    </location>
</feature>
<sequence>MTGLKLYTYPNNPRAFKALIAAKYVGVQIEVPEFAMGTENKSSKFLKLNPAGKVPVLETPEGGVFESNAIARYVAGLADTGLKGTTDYEQALIDQWVDFATLELDAPFSSWLYPIVMPNVVPYNKQREEAAQAAIKKAFTALEAHLKSHTFLVGQRVTLADIVACCSIFNGITKLTDDTFLKPFPGLKRWFLTLAHQPEFAAVMGPVQLCSSPLKYTPQKKEQAPKKDKAAQQPKKEAAPAAAATPAATAGEEEDTPAAPHPKPKNPLDALPPSKMALDSWKRMYSNTPAKSFREVAIKALWEGGDVPRSQTNEHFEGYDPEGYSMWFCDYKYPEENTVNFIVMNKVGGFLQRLDYVRKYAFGVISILKNESGEFPVKGLWIFRGSGIPPIMLDECVDLELYEWTKVNLSDPKQKALVEDMIVEEDKIAGLELVDTKVFK</sequence>
<dbReference type="InterPro" id="IPR044628">
    <property type="entry name" value="EF-1-gamma_plant"/>
</dbReference>
<dbReference type="Gene3D" id="3.30.70.1010">
    <property type="entry name" value="Translation elongation factor EF1B, gamma chain, conserved domain"/>
    <property type="match status" value="1"/>
</dbReference>
<dbReference type="CDD" id="cd03181">
    <property type="entry name" value="GST_C_EF1Bgamma_like"/>
    <property type="match status" value="1"/>
</dbReference>
<comment type="function">
    <text evidence="1">Probably plays a role in anchoring the complex to other cellular components.</text>
</comment>
<dbReference type="Pfam" id="PF00647">
    <property type="entry name" value="EF1G"/>
    <property type="match status" value="1"/>
</dbReference>
<dbReference type="CDD" id="cd03044">
    <property type="entry name" value="GST_N_EF1Bgamma"/>
    <property type="match status" value="1"/>
</dbReference>
<accession>A0AAW1NW64</accession>
<reference evidence="10 11" key="1">
    <citation type="journal article" date="2024" name="Nat. Commun.">
        <title>Phylogenomics reveals the evolutionary origins of lichenization in chlorophyte algae.</title>
        <authorList>
            <person name="Puginier C."/>
            <person name="Libourel C."/>
            <person name="Otte J."/>
            <person name="Skaloud P."/>
            <person name="Haon M."/>
            <person name="Grisel S."/>
            <person name="Petersen M."/>
            <person name="Berrin J.G."/>
            <person name="Delaux P.M."/>
            <person name="Dal Grande F."/>
            <person name="Keller J."/>
        </authorList>
    </citation>
    <scope>NUCLEOTIDE SEQUENCE [LARGE SCALE GENOMIC DNA]</scope>
    <source>
        <strain evidence="10 11">SAG 2036</strain>
    </source>
</reference>
<protein>
    <recommendedName>
        <fullName evidence="12">Elongation factor 1-gamma</fullName>
    </recommendedName>
</protein>
<dbReference type="SUPFAM" id="SSF52833">
    <property type="entry name" value="Thioredoxin-like"/>
    <property type="match status" value="1"/>
</dbReference>
<dbReference type="Gene3D" id="3.40.30.10">
    <property type="entry name" value="Glutaredoxin"/>
    <property type="match status" value="1"/>
</dbReference>
<dbReference type="Gene3D" id="1.20.1050.10">
    <property type="match status" value="1"/>
</dbReference>
<feature type="domain" description="EF-1-gamma C-terminal" evidence="7">
    <location>
        <begin position="264"/>
        <end position="440"/>
    </location>
</feature>
<evidence type="ECO:0000313" key="10">
    <source>
        <dbReference type="EMBL" id="KAK9796239.1"/>
    </source>
</evidence>
<comment type="caution">
    <text evidence="10">The sequence shown here is derived from an EMBL/GenBank/DDBJ whole genome shotgun (WGS) entry which is preliminary data.</text>
</comment>
<dbReference type="InterPro" id="IPR040079">
    <property type="entry name" value="Glutathione_S-Trfase"/>
</dbReference>
<dbReference type="EMBL" id="JALJOQ010000119">
    <property type="protein sequence ID" value="KAK9796239.1"/>
    <property type="molecule type" value="Genomic_DNA"/>
</dbReference>
<feature type="domain" description="GST N-terminal" evidence="8">
    <location>
        <begin position="2"/>
        <end position="82"/>
    </location>
</feature>
<dbReference type="FunFam" id="3.30.70.1010:FF:000001">
    <property type="entry name" value="Elongation factor 1-gamma 1"/>
    <property type="match status" value="1"/>
</dbReference>
<dbReference type="InterPro" id="IPR001662">
    <property type="entry name" value="EF1B_G_C"/>
</dbReference>
<dbReference type="PROSITE" id="PS50040">
    <property type="entry name" value="EF1G_C"/>
    <property type="match status" value="1"/>
</dbReference>
<evidence type="ECO:0000259" key="7">
    <source>
        <dbReference type="PROSITE" id="PS50040"/>
    </source>
</evidence>
<keyword evidence="4 5" id="KW-0648">Protein biosynthesis</keyword>
<dbReference type="PANTHER" id="PTHR44372:SF1">
    <property type="entry name" value="ELONGATION FACTOR 1-GAMMA 3"/>
    <property type="match status" value="1"/>
</dbReference>
<dbReference type="GO" id="GO:0004364">
    <property type="term" value="F:glutathione transferase activity"/>
    <property type="evidence" value="ECO:0007669"/>
    <property type="project" value="InterPro"/>
</dbReference>
<dbReference type="InterPro" id="IPR036433">
    <property type="entry name" value="EF1B_G_C_sf"/>
</dbReference>
<dbReference type="SUPFAM" id="SSF47616">
    <property type="entry name" value="GST C-terminal domain-like"/>
    <property type="match status" value="1"/>
</dbReference>
<dbReference type="GO" id="GO:0003746">
    <property type="term" value="F:translation elongation factor activity"/>
    <property type="evidence" value="ECO:0007669"/>
    <property type="project" value="UniProtKB-UniRule"/>
</dbReference>
<comment type="subunit">
    <text evidence="2">EF-1 is composed of four subunits: alpha, beta, delta, and gamma.</text>
</comment>
<dbReference type="AlphaFoldDB" id="A0AAW1NW64"/>
<feature type="region of interest" description="Disordered" evidence="6">
    <location>
        <begin position="217"/>
        <end position="272"/>
    </location>
</feature>
<organism evidence="10 11">
    <name type="scientific">Symbiochloris irregularis</name>
    <dbReference type="NCBI Taxonomy" id="706552"/>
    <lineage>
        <taxon>Eukaryota</taxon>
        <taxon>Viridiplantae</taxon>
        <taxon>Chlorophyta</taxon>
        <taxon>core chlorophytes</taxon>
        <taxon>Trebouxiophyceae</taxon>
        <taxon>Trebouxiales</taxon>
        <taxon>Trebouxiaceae</taxon>
        <taxon>Symbiochloris</taxon>
    </lineage>
</organism>
<dbReference type="InterPro" id="IPR004046">
    <property type="entry name" value="GST_C"/>
</dbReference>
<dbReference type="SFLD" id="SFLDG00358">
    <property type="entry name" value="Main_(cytGST)"/>
    <property type="match status" value="1"/>
</dbReference>
<dbReference type="InterPro" id="IPR036282">
    <property type="entry name" value="Glutathione-S-Trfase_C_sf"/>
</dbReference>
<evidence type="ECO:0000313" key="11">
    <source>
        <dbReference type="Proteomes" id="UP001465755"/>
    </source>
</evidence>
<dbReference type="PROSITE" id="PS50405">
    <property type="entry name" value="GST_CTER"/>
    <property type="match status" value="1"/>
</dbReference>
<dbReference type="Pfam" id="PF02798">
    <property type="entry name" value="GST_N"/>
    <property type="match status" value="1"/>
</dbReference>
<dbReference type="InterPro" id="IPR004045">
    <property type="entry name" value="Glutathione_S-Trfase_N"/>
</dbReference>
<dbReference type="SFLD" id="SFLDS00019">
    <property type="entry name" value="Glutathione_Transferase_(cytos"/>
    <property type="match status" value="1"/>
</dbReference>
<dbReference type="PROSITE" id="PS50404">
    <property type="entry name" value="GST_NTER"/>
    <property type="match status" value="1"/>
</dbReference>
<evidence type="ECO:0000256" key="3">
    <source>
        <dbReference type="ARBA" id="ARBA00022768"/>
    </source>
</evidence>
<keyword evidence="3 5" id="KW-0251">Elongation factor</keyword>
<dbReference type="FunFam" id="3.40.30.10:FF:000148">
    <property type="entry name" value="Elongation factor 1B gamma"/>
    <property type="match status" value="1"/>
</dbReference>
<dbReference type="InterPro" id="IPR010987">
    <property type="entry name" value="Glutathione-S-Trfase_C-like"/>
</dbReference>
<keyword evidence="11" id="KW-1185">Reference proteome</keyword>
<feature type="compositionally biased region" description="Low complexity" evidence="6">
    <location>
        <begin position="239"/>
        <end position="250"/>
    </location>
</feature>
<gene>
    <name evidence="10" type="ORF">WJX73_009454</name>
</gene>
<dbReference type="PANTHER" id="PTHR44372">
    <property type="entry name" value="ELONGATION FACTOR 1-GAMMA 1-RELATED"/>
    <property type="match status" value="1"/>
</dbReference>
<evidence type="ECO:0000256" key="6">
    <source>
        <dbReference type="SAM" id="MobiDB-lite"/>
    </source>
</evidence>
<evidence type="ECO:0008006" key="12">
    <source>
        <dbReference type="Google" id="ProtNLM"/>
    </source>
</evidence>
<feature type="domain" description="GST C-terminal" evidence="9">
    <location>
        <begin position="86"/>
        <end position="219"/>
    </location>
</feature>
<dbReference type="SUPFAM" id="SSF89942">
    <property type="entry name" value="eEF1-gamma domain"/>
    <property type="match status" value="1"/>
</dbReference>
<evidence type="ECO:0000259" key="8">
    <source>
        <dbReference type="PROSITE" id="PS50404"/>
    </source>
</evidence>
<evidence type="ECO:0000256" key="4">
    <source>
        <dbReference type="ARBA" id="ARBA00022917"/>
    </source>
</evidence>
<evidence type="ECO:0000259" key="9">
    <source>
        <dbReference type="PROSITE" id="PS50405"/>
    </source>
</evidence>